<dbReference type="STRING" id="73230.A0A2B7ZFE7"/>
<dbReference type="Proteomes" id="UP000226031">
    <property type="component" value="Unassembled WGS sequence"/>
</dbReference>
<evidence type="ECO:0000313" key="1">
    <source>
        <dbReference type="EMBL" id="PGH32325.1"/>
    </source>
</evidence>
<dbReference type="InterPro" id="IPR011009">
    <property type="entry name" value="Kinase-like_dom_sf"/>
</dbReference>
<organism evidence="1 2">
    <name type="scientific">[Emmonsia] crescens</name>
    <dbReference type="NCBI Taxonomy" id="73230"/>
    <lineage>
        <taxon>Eukaryota</taxon>
        <taxon>Fungi</taxon>
        <taxon>Dikarya</taxon>
        <taxon>Ascomycota</taxon>
        <taxon>Pezizomycotina</taxon>
        <taxon>Eurotiomycetes</taxon>
        <taxon>Eurotiomycetidae</taxon>
        <taxon>Onygenales</taxon>
        <taxon>Ajellomycetaceae</taxon>
        <taxon>Emergomyces</taxon>
    </lineage>
</organism>
<dbReference type="AlphaFoldDB" id="A0A2B7ZFE7"/>
<accession>A0A2B7ZFE7</accession>
<dbReference type="PANTHER" id="PTHR21310">
    <property type="entry name" value="AMINOGLYCOSIDE PHOSPHOTRANSFERASE-RELATED-RELATED"/>
    <property type="match status" value="1"/>
</dbReference>
<name>A0A2B7ZFE7_9EURO</name>
<dbReference type="SUPFAM" id="SSF56112">
    <property type="entry name" value="Protein kinase-like (PK-like)"/>
    <property type="match status" value="1"/>
</dbReference>
<reference evidence="1 2" key="1">
    <citation type="submission" date="2017-10" db="EMBL/GenBank/DDBJ databases">
        <title>Comparative genomics in systemic dimorphic fungi from Ajellomycetaceae.</title>
        <authorList>
            <person name="Munoz J.F."/>
            <person name="Mcewen J.G."/>
            <person name="Clay O.K."/>
            <person name="Cuomo C.A."/>
        </authorList>
    </citation>
    <scope>NUCLEOTIDE SEQUENCE [LARGE SCALE GENOMIC DNA]</scope>
    <source>
        <strain evidence="1 2">UAMH4076</strain>
    </source>
</reference>
<keyword evidence="2" id="KW-1185">Reference proteome</keyword>
<evidence type="ECO:0000313" key="2">
    <source>
        <dbReference type="Proteomes" id="UP000226031"/>
    </source>
</evidence>
<comment type="caution">
    <text evidence="1">The sequence shown here is derived from an EMBL/GenBank/DDBJ whole genome shotgun (WGS) entry which is preliminary data.</text>
</comment>
<evidence type="ECO:0008006" key="3">
    <source>
        <dbReference type="Google" id="ProtNLM"/>
    </source>
</evidence>
<dbReference type="VEuPathDB" id="FungiDB:EMCG_07516"/>
<sequence length="524" mass="60360">MPRTRRLLRDREITYSAAKEQELNILHQLGYYEQQTKFFSHIHDRQNWIRAVVAHHLGLKSASACRVAEEENWLYGSFNVCVPVSIDDWDGKRVLIRFPLPYRVGEAVRPGNGDEKIRCEAGTYAWLQENCPDVPIPSLYGFALSTGETFTRLENLSILTRYFQLLRRQALSWLGYPVPSNYVRNQTANNISSDRVVSAGYLLVECIEETQGTMLSNTWVDGQHDVKLRTNFFTSLARIFLNVSRIPLPRIGSFVIDNDGFLHLANRPLSIEIHQLENEGIPTGIPQDYTYTTVDSYIVDMLSLHDSRFQNQPNAINDLGDCGCQLAALSAMRTIFTSFFQRDFRRGPFSFVLTDLHQSNIFVDAEWNITCLIDLEWGCSRPIEMVSPPFWLTNKGVDQLVSAEYNAIRKEFMEILAVEERQLGQTTSGLTNNREEPLPRLSDVMNRTWDTGTFWYTLALSSPSGLFTIFNKHIRPLFCKIDYAEEFNMIMTFFWGKNIGEIARCKLSDKKQYDEDLRHAFEES</sequence>
<dbReference type="PANTHER" id="PTHR21310:SF37">
    <property type="entry name" value="AMINOGLYCOSIDE PHOSPHOTRANSFERASE DOMAIN-CONTAINING PROTEIN"/>
    <property type="match status" value="1"/>
</dbReference>
<dbReference type="EMBL" id="PDND01000097">
    <property type="protein sequence ID" value="PGH32325.1"/>
    <property type="molecule type" value="Genomic_DNA"/>
</dbReference>
<protein>
    <recommendedName>
        <fullName evidence="3">Aminoglycoside phosphotransferase domain-containing protein</fullName>
    </recommendedName>
</protein>
<gene>
    <name evidence="1" type="ORF">GX50_04920</name>
</gene>
<proteinExistence type="predicted"/>
<dbReference type="InterPro" id="IPR051678">
    <property type="entry name" value="AGP_Transferase"/>
</dbReference>